<organism evidence="1 2">
    <name type="scientific">Secundilactobacillus kimchicus JCM 15530</name>
    <dbReference type="NCBI Taxonomy" id="1302272"/>
    <lineage>
        <taxon>Bacteria</taxon>
        <taxon>Bacillati</taxon>
        <taxon>Bacillota</taxon>
        <taxon>Bacilli</taxon>
        <taxon>Lactobacillales</taxon>
        <taxon>Lactobacillaceae</taxon>
        <taxon>Secundilactobacillus</taxon>
    </lineage>
</organism>
<dbReference type="PANTHER" id="PTHR30348">
    <property type="entry name" value="UNCHARACTERIZED PROTEIN YECE"/>
    <property type="match status" value="1"/>
</dbReference>
<dbReference type="Proteomes" id="UP000050911">
    <property type="component" value="Unassembled WGS sequence"/>
</dbReference>
<dbReference type="InterPro" id="IPR002763">
    <property type="entry name" value="DUF72"/>
</dbReference>
<evidence type="ECO:0008006" key="3">
    <source>
        <dbReference type="Google" id="ProtNLM"/>
    </source>
</evidence>
<gene>
    <name evidence="1" type="ORF">FC96_GL000758</name>
</gene>
<dbReference type="AlphaFoldDB" id="A0A0R1HU30"/>
<dbReference type="Gene3D" id="3.20.20.410">
    <property type="entry name" value="Protein of unknown function UPF0759"/>
    <property type="match status" value="1"/>
</dbReference>
<name>A0A0R1HU30_9LACO</name>
<dbReference type="SUPFAM" id="SSF117396">
    <property type="entry name" value="TM1631-like"/>
    <property type="match status" value="1"/>
</dbReference>
<proteinExistence type="predicted"/>
<dbReference type="Pfam" id="PF01904">
    <property type="entry name" value="DUF72"/>
    <property type="match status" value="1"/>
</dbReference>
<keyword evidence="2" id="KW-1185">Reference proteome</keyword>
<evidence type="ECO:0000313" key="1">
    <source>
        <dbReference type="EMBL" id="KRK46993.1"/>
    </source>
</evidence>
<dbReference type="PANTHER" id="PTHR30348:SF13">
    <property type="entry name" value="UPF0759 PROTEIN YUNF"/>
    <property type="match status" value="1"/>
</dbReference>
<dbReference type="OrthoDB" id="9780310at2"/>
<reference evidence="1 2" key="1">
    <citation type="journal article" date="2015" name="Genome Announc.">
        <title>Expanding the biotechnology potential of lactobacilli through comparative genomics of 213 strains and associated genera.</title>
        <authorList>
            <person name="Sun Z."/>
            <person name="Harris H.M."/>
            <person name="McCann A."/>
            <person name="Guo C."/>
            <person name="Argimon S."/>
            <person name="Zhang W."/>
            <person name="Yang X."/>
            <person name="Jeffery I.B."/>
            <person name="Cooney J.C."/>
            <person name="Kagawa T.F."/>
            <person name="Liu W."/>
            <person name="Song Y."/>
            <person name="Salvetti E."/>
            <person name="Wrobel A."/>
            <person name="Rasinkangas P."/>
            <person name="Parkhill J."/>
            <person name="Rea M.C."/>
            <person name="O'Sullivan O."/>
            <person name="Ritari J."/>
            <person name="Douillard F.P."/>
            <person name="Paul Ross R."/>
            <person name="Yang R."/>
            <person name="Briner A.E."/>
            <person name="Felis G.E."/>
            <person name="de Vos W.M."/>
            <person name="Barrangou R."/>
            <person name="Klaenhammer T.R."/>
            <person name="Caufield P.W."/>
            <person name="Cui Y."/>
            <person name="Zhang H."/>
            <person name="O'Toole P.W."/>
        </authorList>
    </citation>
    <scope>NUCLEOTIDE SEQUENCE [LARGE SCALE GENOMIC DNA]</scope>
    <source>
        <strain evidence="1 2">JCM 15530</strain>
    </source>
</reference>
<comment type="caution">
    <text evidence="1">The sequence shown here is derived from an EMBL/GenBank/DDBJ whole genome shotgun (WGS) entry which is preliminary data.</text>
</comment>
<protein>
    <recommendedName>
        <fullName evidence="3">DUF72 domain-containing protein</fullName>
    </recommendedName>
</protein>
<dbReference type="PATRIC" id="fig|1302272.5.peg.758"/>
<sequence length="281" mass="32069">MITIGLTTWREHPALVGGTKAQTTLSDYAAVLPVVEVDTPFYGIRDSQMVIKWQREVPNNFQFVIKANQLMTKHDLGHDEKDDAARQAAFVAYRQMIEPLVSAHQLKAILFQFPPFFRRTTENIDWLLQIRQQLPKLPIAVEFRHPSWYADTVIESVMAYLKGLKMTHVIVDEPHRLNDGLPFVPQVTTPQLAIVRLHGRNEDGWFNQGPDWRKKRTLYRYNEAELQELATQVRTLADNAKEVCVIFNNNSGGDAAPNALALRDLLGVTWDGLGPQQLNLF</sequence>
<dbReference type="EMBL" id="AZCX01000013">
    <property type="protein sequence ID" value="KRK46993.1"/>
    <property type="molecule type" value="Genomic_DNA"/>
</dbReference>
<dbReference type="STRING" id="1302272.FC96_GL000758"/>
<accession>A0A0R1HU30</accession>
<dbReference type="InterPro" id="IPR036520">
    <property type="entry name" value="UPF0759_sf"/>
</dbReference>
<evidence type="ECO:0000313" key="2">
    <source>
        <dbReference type="Proteomes" id="UP000050911"/>
    </source>
</evidence>
<dbReference type="RefSeq" id="WP_056943100.1">
    <property type="nucleotide sequence ID" value="NZ_AZCX01000013.1"/>
</dbReference>